<feature type="transmembrane region" description="Helical" evidence="2">
    <location>
        <begin position="12"/>
        <end position="32"/>
    </location>
</feature>
<keyword evidence="2" id="KW-0472">Membrane</keyword>
<keyword evidence="2" id="KW-0812">Transmembrane</keyword>
<keyword evidence="5" id="KW-1185">Reference proteome</keyword>
<dbReference type="EMBL" id="BORB01000019">
    <property type="protein sequence ID" value="GIN58128.1"/>
    <property type="molecule type" value="Genomic_DNA"/>
</dbReference>
<dbReference type="Pfam" id="PF13400">
    <property type="entry name" value="Tad"/>
    <property type="match status" value="1"/>
</dbReference>
<keyword evidence="2" id="KW-1133">Transmembrane helix</keyword>
<reference evidence="4 5" key="1">
    <citation type="submission" date="2021-03" db="EMBL/GenBank/DDBJ databases">
        <title>Antimicrobial resistance genes in bacteria isolated from Japanese honey, and their potential for conferring macrolide and lincosamide resistance in the American foulbrood pathogen Paenibacillus larvae.</title>
        <authorList>
            <person name="Okamoto M."/>
            <person name="Kumagai M."/>
            <person name="Kanamori H."/>
            <person name="Takamatsu D."/>
        </authorList>
    </citation>
    <scope>NUCLEOTIDE SEQUENCE [LARGE SCALE GENOMIC DNA]</scope>
    <source>
        <strain evidence="4 5">J8TS2</strain>
    </source>
</reference>
<dbReference type="Proteomes" id="UP000679950">
    <property type="component" value="Unassembled WGS sequence"/>
</dbReference>
<feature type="region of interest" description="Disordered" evidence="1">
    <location>
        <begin position="86"/>
        <end position="127"/>
    </location>
</feature>
<accession>A0ABQ4KJI9</accession>
<dbReference type="InterPro" id="IPR028087">
    <property type="entry name" value="Tad_N"/>
</dbReference>
<feature type="compositionally biased region" description="Basic and acidic residues" evidence="1">
    <location>
        <begin position="86"/>
        <end position="123"/>
    </location>
</feature>
<evidence type="ECO:0000259" key="3">
    <source>
        <dbReference type="Pfam" id="PF13400"/>
    </source>
</evidence>
<proteinExistence type="predicted"/>
<organism evidence="4 5">
    <name type="scientific">Lederbergia ruris</name>
    <dbReference type="NCBI Taxonomy" id="217495"/>
    <lineage>
        <taxon>Bacteria</taxon>
        <taxon>Bacillati</taxon>
        <taxon>Bacillota</taxon>
        <taxon>Bacilli</taxon>
        <taxon>Bacillales</taxon>
        <taxon>Bacillaceae</taxon>
        <taxon>Lederbergia</taxon>
    </lineage>
</organism>
<name>A0ABQ4KJI9_9BACI</name>
<evidence type="ECO:0000256" key="2">
    <source>
        <dbReference type="SAM" id="Phobius"/>
    </source>
</evidence>
<dbReference type="RefSeq" id="WP_158322969.1">
    <property type="nucleotide sequence ID" value="NZ_BORB01000019.1"/>
</dbReference>
<sequence length="273" mass="31637">MWSRYIKNEKGNTLLVILGLLIGAIFISFIFFDFFTTYATKRVSQTSADAAALAAANEIKEVYDDKLKTEIESRMDHLREAANEFVEEKTGEVQEKKAEEKNKKDKKDKKDSKKKKEDKKDEQPPELTDTELDKVWKEVLDKMEVPKELRSAVRYEYEEVDANAALKYFFKNVWYKEWFSNEIKEINDVACEAIIDAEPQWQEAAQYYATKNGADEDMELIFKGDEFKVMAKVKRAASFITVGDDAFSEDERSVYAEAEASIKTPKDIDIKCW</sequence>
<evidence type="ECO:0000313" key="4">
    <source>
        <dbReference type="EMBL" id="GIN58128.1"/>
    </source>
</evidence>
<gene>
    <name evidence="4" type="ORF">J8TS2_24470</name>
</gene>
<evidence type="ECO:0000256" key="1">
    <source>
        <dbReference type="SAM" id="MobiDB-lite"/>
    </source>
</evidence>
<feature type="domain" description="Putative Flp pilus-assembly TadG-like N-terminal" evidence="3">
    <location>
        <begin position="11"/>
        <end position="57"/>
    </location>
</feature>
<comment type="caution">
    <text evidence="4">The sequence shown here is derived from an EMBL/GenBank/DDBJ whole genome shotgun (WGS) entry which is preliminary data.</text>
</comment>
<protein>
    <recommendedName>
        <fullName evidence="3">Putative Flp pilus-assembly TadG-like N-terminal domain-containing protein</fullName>
    </recommendedName>
</protein>
<evidence type="ECO:0000313" key="5">
    <source>
        <dbReference type="Proteomes" id="UP000679950"/>
    </source>
</evidence>